<keyword evidence="3" id="KW-0804">Transcription</keyword>
<dbReference type="Pfam" id="PF12833">
    <property type="entry name" value="HTH_18"/>
    <property type="match status" value="1"/>
</dbReference>
<evidence type="ECO:0000259" key="4">
    <source>
        <dbReference type="PROSITE" id="PS01124"/>
    </source>
</evidence>
<keyword evidence="6" id="KW-1185">Reference proteome</keyword>
<dbReference type="PANTHER" id="PTHR46796">
    <property type="entry name" value="HTH-TYPE TRANSCRIPTIONAL ACTIVATOR RHAS-RELATED"/>
    <property type="match status" value="1"/>
</dbReference>
<dbReference type="RefSeq" id="WP_265962408.1">
    <property type="nucleotide sequence ID" value="NZ_JAPEVI010000003.1"/>
</dbReference>
<gene>
    <name evidence="5" type="ORF">ON753_10210</name>
</gene>
<dbReference type="PANTHER" id="PTHR46796:SF12">
    <property type="entry name" value="HTH-TYPE DNA-BINDING TRANSCRIPTIONAL ACTIVATOR EUTR"/>
    <property type="match status" value="1"/>
</dbReference>
<dbReference type="InterPro" id="IPR050204">
    <property type="entry name" value="AraC_XylS_family_regulators"/>
</dbReference>
<sequence length="315" mass="35019">MSLRSSLIDHAAAQAAMQPWIEMECIQLGQGKCLGALHSLELGNQRLVRECQETAVQKLGATPDNLCTISYCTLDPAFRFSEHGAGDADAIFFLPEKTEFDLHVPAGAQTTYVSLDQVEFLDAARVLNPAEWEIAPQGIKLLYSRQKALFQDAVEVWFRAAGMAARQRGAPVADIMRRLLFQTVLQIATSTTQAPAEAVPPAARLRAFRICREARAFAEDRIETDEPPTMVDICRAVGVSERTLQYAFGAYAGMSPMAYLRLLRLNRVRTMLLRSTHRETTVTAAAMRFGFFHLGRFSHDYKRVFDEAPSATLAC</sequence>
<evidence type="ECO:0000256" key="1">
    <source>
        <dbReference type="ARBA" id="ARBA00023015"/>
    </source>
</evidence>
<reference evidence="5 6" key="1">
    <citation type="journal article" date="2016" name="Int. J. Syst. Evol. Microbiol.">
        <title>Labrenzia salina sp. nov., isolated from the rhizosphere of the halophyte Arthrocnemum macrostachyum.</title>
        <authorList>
            <person name="Camacho M."/>
            <person name="Redondo-Gomez S."/>
            <person name="Rodriguez-Llorente I."/>
            <person name="Rohde M."/>
            <person name="Sproer C."/>
            <person name="Schumann P."/>
            <person name="Klenk H.P."/>
            <person name="Montero-Calasanz M.D.C."/>
        </authorList>
    </citation>
    <scope>NUCLEOTIDE SEQUENCE [LARGE SCALE GENOMIC DNA]</scope>
    <source>
        <strain evidence="5 6">DSM 29163</strain>
    </source>
</reference>
<evidence type="ECO:0000313" key="5">
    <source>
        <dbReference type="EMBL" id="MCX2722750.1"/>
    </source>
</evidence>
<dbReference type="EMBL" id="JAPEVI010000003">
    <property type="protein sequence ID" value="MCX2722750.1"/>
    <property type="molecule type" value="Genomic_DNA"/>
</dbReference>
<dbReference type="Gene3D" id="1.10.10.60">
    <property type="entry name" value="Homeodomain-like"/>
    <property type="match status" value="1"/>
</dbReference>
<accession>A0ABT3R0X4</accession>
<dbReference type="SMART" id="SM00342">
    <property type="entry name" value="HTH_ARAC"/>
    <property type="match status" value="1"/>
</dbReference>
<dbReference type="InterPro" id="IPR018060">
    <property type="entry name" value="HTH_AraC"/>
</dbReference>
<dbReference type="Proteomes" id="UP001300261">
    <property type="component" value="Unassembled WGS sequence"/>
</dbReference>
<evidence type="ECO:0000313" key="6">
    <source>
        <dbReference type="Proteomes" id="UP001300261"/>
    </source>
</evidence>
<dbReference type="PROSITE" id="PS01124">
    <property type="entry name" value="HTH_ARAC_FAMILY_2"/>
    <property type="match status" value="1"/>
</dbReference>
<proteinExistence type="predicted"/>
<dbReference type="InterPro" id="IPR018062">
    <property type="entry name" value="HTH_AraC-typ_CS"/>
</dbReference>
<feature type="domain" description="HTH araC/xylS-type" evidence="4">
    <location>
        <begin position="212"/>
        <end position="315"/>
    </location>
</feature>
<name>A0ABT3R0X4_9HYPH</name>
<evidence type="ECO:0000256" key="2">
    <source>
        <dbReference type="ARBA" id="ARBA00023125"/>
    </source>
</evidence>
<comment type="caution">
    <text evidence="5">The sequence shown here is derived from an EMBL/GenBank/DDBJ whole genome shotgun (WGS) entry which is preliminary data.</text>
</comment>
<dbReference type="InterPro" id="IPR009057">
    <property type="entry name" value="Homeodomain-like_sf"/>
</dbReference>
<evidence type="ECO:0000256" key="3">
    <source>
        <dbReference type="ARBA" id="ARBA00023163"/>
    </source>
</evidence>
<protein>
    <submittedName>
        <fullName evidence="5">Helix-turn-helix domain-containing protein</fullName>
    </submittedName>
</protein>
<dbReference type="SUPFAM" id="SSF46689">
    <property type="entry name" value="Homeodomain-like"/>
    <property type="match status" value="1"/>
</dbReference>
<organism evidence="5 6">
    <name type="scientific">Roseibium salinum</name>
    <dbReference type="NCBI Taxonomy" id="1604349"/>
    <lineage>
        <taxon>Bacteria</taxon>
        <taxon>Pseudomonadati</taxon>
        <taxon>Pseudomonadota</taxon>
        <taxon>Alphaproteobacteria</taxon>
        <taxon>Hyphomicrobiales</taxon>
        <taxon>Stappiaceae</taxon>
        <taxon>Roseibium</taxon>
    </lineage>
</organism>
<dbReference type="PROSITE" id="PS00041">
    <property type="entry name" value="HTH_ARAC_FAMILY_1"/>
    <property type="match status" value="1"/>
</dbReference>
<keyword evidence="1" id="KW-0805">Transcription regulation</keyword>
<keyword evidence="2" id="KW-0238">DNA-binding</keyword>